<dbReference type="InterPro" id="IPR005485">
    <property type="entry name" value="Rbsml_uL18_euk_arch"/>
</dbReference>
<dbReference type="PANTHER" id="PTHR23410:SF12">
    <property type="entry name" value="LARGE RIBOSOMAL SUBUNIT PROTEIN UL18"/>
    <property type="match status" value="1"/>
</dbReference>
<keyword evidence="5" id="KW-1185">Reference proteome</keyword>
<protein>
    <submittedName>
        <fullName evidence="4">Uncharacterized protein</fullName>
    </submittedName>
</protein>
<dbReference type="GeneTree" id="ENSGT00950000183210"/>
<dbReference type="PRINTS" id="PR00058">
    <property type="entry name" value="RIBOSOMALL5"/>
</dbReference>
<dbReference type="Proteomes" id="UP000694398">
    <property type="component" value="Unassembled WGS sequence"/>
</dbReference>
<name>A0A8C2VIN1_CHILA</name>
<dbReference type="Gene3D" id="3.30.420.100">
    <property type="match status" value="1"/>
</dbReference>
<dbReference type="GO" id="GO:0022625">
    <property type="term" value="C:cytosolic large ribosomal subunit"/>
    <property type="evidence" value="ECO:0007669"/>
    <property type="project" value="TreeGrafter"/>
</dbReference>
<dbReference type="GO" id="GO:0000027">
    <property type="term" value="P:ribosomal large subunit assembly"/>
    <property type="evidence" value="ECO:0007669"/>
    <property type="project" value="TreeGrafter"/>
</dbReference>
<keyword evidence="2" id="KW-0689">Ribosomal protein</keyword>
<dbReference type="OMA" id="TNSDIIW"/>
<sequence length="57" mass="6978">MGFFKVVKNKAYFKRYQGKTDYYAQNRLVMQDKNKYHTPKYRMIDHVTNSDIIWLIA</sequence>
<reference evidence="4" key="2">
    <citation type="submission" date="2025-09" db="UniProtKB">
        <authorList>
            <consortium name="Ensembl"/>
        </authorList>
    </citation>
    <scope>IDENTIFICATION</scope>
</reference>
<accession>A0A8C2VIN1</accession>
<evidence type="ECO:0000313" key="5">
    <source>
        <dbReference type="Proteomes" id="UP000694398"/>
    </source>
</evidence>
<evidence type="ECO:0000313" key="4">
    <source>
        <dbReference type="Ensembl" id="ENSCLAP00000013387.1"/>
    </source>
</evidence>
<evidence type="ECO:0000256" key="1">
    <source>
        <dbReference type="ARBA" id="ARBA00007116"/>
    </source>
</evidence>
<reference evidence="4" key="1">
    <citation type="submission" date="2025-08" db="UniProtKB">
        <authorList>
            <consortium name="Ensembl"/>
        </authorList>
    </citation>
    <scope>IDENTIFICATION</scope>
</reference>
<evidence type="ECO:0000256" key="2">
    <source>
        <dbReference type="ARBA" id="ARBA00022980"/>
    </source>
</evidence>
<dbReference type="GO" id="GO:0008097">
    <property type="term" value="F:5S rRNA binding"/>
    <property type="evidence" value="ECO:0007669"/>
    <property type="project" value="InterPro"/>
</dbReference>
<dbReference type="AlphaFoldDB" id="A0A8C2VIN1"/>
<comment type="similarity">
    <text evidence="1">Belongs to the universal ribosomal protein uL18 family.</text>
</comment>
<proteinExistence type="inferred from homology"/>
<dbReference type="Pfam" id="PF17144">
    <property type="entry name" value="Ribosomal_L5e"/>
    <property type="match status" value="1"/>
</dbReference>
<keyword evidence="3" id="KW-0687">Ribonucleoprotein</keyword>
<dbReference type="Ensembl" id="ENSCLAT00000013540.1">
    <property type="protein sequence ID" value="ENSCLAP00000013387.1"/>
    <property type="gene ID" value="ENSCLAG00000009249.1"/>
</dbReference>
<dbReference type="GO" id="GO:0006412">
    <property type="term" value="P:translation"/>
    <property type="evidence" value="ECO:0007669"/>
    <property type="project" value="InterPro"/>
</dbReference>
<dbReference type="PANTHER" id="PTHR23410">
    <property type="entry name" value="RIBOSOMAL PROTEIN L5-RELATED"/>
    <property type="match status" value="1"/>
</dbReference>
<organism evidence="4 5">
    <name type="scientific">Chinchilla lanigera</name>
    <name type="common">Long-tailed chinchilla</name>
    <name type="synonym">Chinchilla villidera</name>
    <dbReference type="NCBI Taxonomy" id="34839"/>
    <lineage>
        <taxon>Eukaryota</taxon>
        <taxon>Metazoa</taxon>
        <taxon>Chordata</taxon>
        <taxon>Craniata</taxon>
        <taxon>Vertebrata</taxon>
        <taxon>Euteleostomi</taxon>
        <taxon>Mammalia</taxon>
        <taxon>Eutheria</taxon>
        <taxon>Euarchontoglires</taxon>
        <taxon>Glires</taxon>
        <taxon>Rodentia</taxon>
        <taxon>Hystricomorpha</taxon>
        <taxon>Chinchillidae</taxon>
        <taxon>Chinchilla</taxon>
    </lineage>
</organism>
<evidence type="ECO:0000256" key="3">
    <source>
        <dbReference type="ARBA" id="ARBA00023274"/>
    </source>
</evidence>
<dbReference type="GO" id="GO:0003735">
    <property type="term" value="F:structural constituent of ribosome"/>
    <property type="evidence" value="ECO:0007669"/>
    <property type="project" value="InterPro"/>
</dbReference>